<feature type="transmembrane region" description="Helical" evidence="17">
    <location>
        <begin position="379"/>
        <end position="400"/>
    </location>
</feature>
<dbReference type="PROSITE" id="PS00216">
    <property type="entry name" value="SUGAR_TRANSPORT_1"/>
    <property type="match status" value="1"/>
</dbReference>
<proteinExistence type="inferred from homology"/>
<feature type="transmembrane region" description="Helical" evidence="17">
    <location>
        <begin position="62"/>
        <end position="82"/>
    </location>
</feature>
<dbReference type="InterPro" id="IPR001223">
    <property type="entry name" value="Glyco_hydro18_cat"/>
</dbReference>
<keyword evidence="14" id="KW-0624">Polysaccharide degradation</keyword>
<dbReference type="GO" id="GO:0008061">
    <property type="term" value="F:chitin binding"/>
    <property type="evidence" value="ECO:0007669"/>
    <property type="project" value="InterPro"/>
</dbReference>
<keyword evidence="6" id="KW-0813">Transport</keyword>
<dbReference type="InterPro" id="IPR011583">
    <property type="entry name" value="Chitinase_II/V-like_cat"/>
</dbReference>
<keyword evidence="22" id="KW-1185">Reference proteome</keyword>
<evidence type="ECO:0000313" key="22">
    <source>
        <dbReference type="Proteomes" id="UP000214365"/>
    </source>
</evidence>
<dbReference type="RefSeq" id="XP_020116646.1">
    <property type="nucleotide sequence ID" value="XM_020263167.1"/>
</dbReference>
<dbReference type="SUPFAM" id="SSF51445">
    <property type="entry name" value="(Trans)glycosidases"/>
    <property type="match status" value="1"/>
</dbReference>
<feature type="transmembrane region" description="Helical" evidence="17">
    <location>
        <begin position="274"/>
        <end position="296"/>
    </location>
</feature>
<feature type="domain" description="GH18" evidence="20">
    <location>
        <begin position="942"/>
        <end position="1305"/>
    </location>
</feature>
<dbReference type="Pfam" id="PF00083">
    <property type="entry name" value="Sugar_tr"/>
    <property type="match status" value="1"/>
</dbReference>
<evidence type="ECO:0000256" key="16">
    <source>
        <dbReference type="SAM" id="MobiDB-lite"/>
    </source>
</evidence>
<dbReference type="SUPFAM" id="SSF54556">
    <property type="entry name" value="Chitinase insertion domain"/>
    <property type="match status" value="1"/>
</dbReference>
<evidence type="ECO:0000256" key="10">
    <source>
        <dbReference type="ARBA" id="ARBA00023024"/>
    </source>
</evidence>
<feature type="transmembrane region" description="Helical" evidence="17">
    <location>
        <begin position="316"/>
        <end position="334"/>
    </location>
</feature>
<comment type="caution">
    <text evidence="21">The sequence shown here is derived from an EMBL/GenBank/DDBJ whole genome shotgun (WGS) entry which is preliminary data.</text>
</comment>
<keyword evidence="12" id="KW-0119">Carbohydrate metabolism</keyword>
<dbReference type="Gene3D" id="3.10.50.10">
    <property type="match status" value="1"/>
</dbReference>
<comment type="similarity">
    <text evidence="4">Belongs to the major facilitator superfamily. Sugar transporter (TC 2.A.1.1) family.</text>
</comment>
<dbReference type="Pfam" id="PF00704">
    <property type="entry name" value="Glyco_hydro_18"/>
    <property type="match status" value="1"/>
</dbReference>
<evidence type="ECO:0000256" key="8">
    <source>
        <dbReference type="ARBA" id="ARBA00022801"/>
    </source>
</evidence>
<dbReference type="SUPFAM" id="SSF103473">
    <property type="entry name" value="MFS general substrate transporter"/>
    <property type="match status" value="1"/>
</dbReference>
<dbReference type="GO" id="GO:0000272">
    <property type="term" value="P:polysaccharide catabolic process"/>
    <property type="evidence" value="ECO:0007669"/>
    <property type="project" value="UniProtKB-KW"/>
</dbReference>
<keyword evidence="10" id="KW-0146">Chitin degradation</keyword>
<feature type="transmembrane region" description="Helical" evidence="17">
    <location>
        <begin position="187"/>
        <end position="204"/>
    </location>
</feature>
<dbReference type="InterPro" id="IPR005829">
    <property type="entry name" value="Sugar_transporter_CS"/>
</dbReference>
<dbReference type="PROSITE" id="PS01095">
    <property type="entry name" value="GH18_1"/>
    <property type="match status" value="1"/>
</dbReference>
<keyword evidence="13 15" id="KW-0326">Glycosidase</keyword>
<dbReference type="SMART" id="SM00636">
    <property type="entry name" value="Glyco_18"/>
    <property type="match status" value="1"/>
</dbReference>
<evidence type="ECO:0000256" key="4">
    <source>
        <dbReference type="ARBA" id="ARBA00010992"/>
    </source>
</evidence>
<dbReference type="GO" id="GO:0008843">
    <property type="term" value="F:endochitinase activity"/>
    <property type="evidence" value="ECO:0007669"/>
    <property type="project" value="UniProtKB-EC"/>
</dbReference>
<keyword evidence="8 15" id="KW-0378">Hydrolase</keyword>
<dbReference type="EC" id="3.2.1.14" evidence="5"/>
<evidence type="ECO:0000256" key="11">
    <source>
        <dbReference type="ARBA" id="ARBA00023136"/>
    </source>
</evidence>
<comment type="similarity">
    <text evidence="3">Belongs to the glycosyl hydrolase 18 family. Chitinase class V subfamily.</text>
</comment>
<dbReference type="InterPro" id="IPR050360">
    <property type="entry name" value="MFS_Sugar_Transporters"/>
</dbReference>
<dbReference type="OrthoDB" id="73875at2759"/>
<evidence type="ECO:0000256" key="13">
    <source>
        <dbReference type="ARBA" id="ARBA00023295"/>
    </source>
</evidence>
<dbReference type="EMBL" id="LFMY01000014">
    <property type="protein sequence ID" value="OKL56525.1"/>
    <property type="molecule type" value="Genomic_DNA"/>
</dbReference>
<organism evidence="21 22">
    <name type="scientific">Talaromyces atroroseus</name>
    <dbReference type="NCBI Taxonomy" id="1441469"/>
    <lineage>
        <taxon>Eukaryota</taxon>
        <taxon>Fungi</taxon>
        <taxon>Dikarya</taxon>
        <taxon>Ascomycota</taxon>
        <taxon>Pezizomycotina</taxon>
        <taxon>Eurotiomycetes</taxon>
        <taxon>Eurotiomycetidae</taxon>
        <taxon>Eurotiales</taxon>
        <taxon>Trichocomaceae</taxon>
        <taxon>Talaromyces</taxon>
        <taxon>Talaromyces sect. Trachyspermi</taxon>
    </lineage>
</organism>
<evidence type="ECO:0000256" key="17">
    <source>
        <dbReference type="SAM" id="Phobius"/>
    </source>
</evidence>
<name>A0A225AQ18_TALAT</name>
<dbReference type="STRING" id="1441469.A0A225AQ18"/>
<evidence type="ECO:0000256" key="3">
    <source>
        <dbReference type="ARBA" id="ARBA00008682"/>
    </source>
</evidence>
<dbReference type="InterPro" id="IPR020846">
    <property type="entry name" value="MFS_dom"/>
</dbReference>
<dbReference type="PROSITE" id="PS51910">
    <property type="entry name" value="GH18_2"/>
    <property type="match status" value="1"/>
</dbReference>
<gene>
    <name evidence="21" type="ORF">UA08_08263</name>
</gene>
<feature type="signal peptide" evidence="18">
    <location>
        <begin position="1"/>
        <end position="32"/>
    </location>
</feature>
<evidence type="ECO:0000256" key="6">
    <source>
        <dbReference type="ARBA" id="ARBA00022448"/>
    </source>
</evidence>
<feature type="transmembrane region" description="Helical" evidence="17">
    <location>
        <begin position="94"/>
        <end position="112"/>
    </location>
</feature>
<evidence type="ECO:0000256" key="7">
    <source>
        <dbReference type="ARBA" id="ARBA00022692"/>
    </source>
</evidence>
<feature type="transmembrane region" description="Helical" evidence="17">
    <location>
        <begin position="118"/>
        <end position="140"/>
    </location>
</feature>
<keyword evidence="9 17" id="KW-1133">Transmembrane helix</keyword>
<evidence type="ECO:0000313" key="21">
    <source>
        <dbReference type="EMBL" id="OKL56525.1"/>
    </source>
</evidence>
<evidence type="ECO:0000256" key="12">
    <source>
        <dbReference type="ARBA" id="ARBA00023277"/>
    </source>
</evidence>
<protein>
    <recommendedName>
        <fullName evidence="5">chitinase</fullName>
        <ecNumber evidence="5">3.2.1.14</ecNumber>
    </recommendedName>
</protein>
<dbReference type="Gene3D" id="1.20.1250.20">
    <property type="entry name" value="MFS general substrate transporter like domains"/>
    <property type="match status" value="1"/>
</dbReference>
<feature type="transmembrane region" description="Helical" evidence="17">
    <location>
        <begin position="341"/>
        <end position="359"/>
    </location>
</feature>
<keyword evidence="7 17" id="KW-0812">Transmembrane</keyword>
<evidence type="ECO:0000256" key="5">
    <source>
        <dbReference type="ARBA" id="ARBA00012729"/>
    </source>
</evidence>
<dbReference type="PANTHER" id="PTHR48022:SF31">
    <property type="entry name" value="HEXOSE TRANSPORTER"/>
    <property type="match status" value="1"/>
</dbReference>
<comment type="catalytic activity">
    <reaction evidence="1">
        <text>Random endo-hydrolysis of N-acetyl-beta-D-glucosaminide (1-&gt;4)-beta-linkages in chitin and chitodextrins.</text>
        <dbReference type="EC" id="3.2.1.14"/>
    </reaction>
</comment>
<dbReference type="InterPro" id="IPR017853">
    <property type="entry name" value="GH"/>
</dbReference>
<dbReference type="InterPro" id="IPR036259">
    <property type="entry name" value="MFS_trans_sf"/>
</dbReference>
<evidence type="ECO:0000256" key="14">
    <source>
        <dbReference type="ARBA" id="ARBA00023326"/>
    </source>
</evidence>
<dbReference type="Proteomes" id="UP000214365">
    <property type="component" value="Unassembled WGS sequence"/>
</dbReference>
<dbReference type="GeneID" id="31008019"/>
<feature type="transmembrane region" description="Helical" evidence="17">
    <location>
        <begin position="412"/>
        <end position="432"/>
    </location>
</feature>
<feature type="chain" id="PRO_5012397977" description="chitinase" evidence="18">
    <location>
        <begin position="33"/>
        <end position="2002"/>
    </location>
</feature>
<dbReference type="GO" id="GO:0005351">
    <property type="term" value="F:carbohydrate:proton symporter activity"/>
    <property type="evidence" value="ECO:0007669"/>
    <property type="project" value="TreeGrafter"/>
</dbReference>
<dbReference type="InterPro" id="IPR029070">
    <property type="entry name" value="Chitinase_insertion_sf"/>
</dbReference>
<dbReference type="GO" id="GO:0006032">
    <property type="term" value="P:chitin catabolic process"/>
    <property type="evidence" value="ECO:0007669"/>
    <property type="project" value="UniProtKB-KW"/>
</dbReference>
<keyword evidence="11 17" id="KW-0472">Membrane</keyword>
<dbReference type="GO" id="GO:0016020">
    <property type="term" value="C:membrane"/>
    <property type="evidence" value="ECO:0007669"/>
    <property type="project" value="UniProtKB-SubCell"/>
</dbReference>
<accession>A0A225AQ18</accession>
<feature type="transmembrane region" description="Helical" evidence="17">
    <location>
        <begin position="152"/>
        <end position="175"/>
    </location>
</feature>
<evidence type="ECO:0000259" key="19">
    <source>
        <dbReference type="PROSITE" id="PS50850"/>
    </source>
</evidence>
<keyword evidence="18" id="KW-0732">Signal</keyword>
<evidence type="ECO:0000256" key="2">
    <source>
        <dbReference type="ARBA" id="ARBA00004141"/>
    </source>
</evidence>
<feature type="domain" description="Major facilitator superfamily (MFS) profile" evidence="19">
    <location>
        <begin position="26"/>
        <end position="466"/>
    </location>
</feature>
<evidence type="ECO:0000256" key="15">
    <source>
        <dbReference type="RuleBase" id="RU000489"/>
    </source>
</evidence>
<evidence type="ECO:0000259" key="20">
    <source>
        <dbReference type="PROSITE" id="PS51910"/>
    </source>
</evidence>
<evidence type="ECO:0000256" key="18">
    <source>
        <dbReference type="SAM" id="SignalP"/>
    </source>
</evidence>
<reference evidence="21 22" key="1">
    <citation type="submission" date="2015-06" db="EMBL/GenBank/DDBJ databases">
        <title>Talaromyces atroroseus IBT 11181 draft genome.</title>
        <authorList>
            <person name="Rasmussen K.B."/>
            <person name="Rasmussen S."/>
            <person name="Petersen B."/>
            <person name="Sicheritz-Ponten T."/>
            <person name="Mortensen U.H."/>
            <person name="Thrane U."/>
        </authorList>
    </citation>
    <scope>NUCLEOTIDE SEQUENCE [LARGE SCALE GENOMIC DNA]</scope>
    <source>
        <strain evidence="21 22">IBT 11181</strain>
    </source>
</reference>
<dbReference type="PANTHER" id="PTHR48022">
    <property type="entry name" value="PLASTIDIC GLUCOSE TRANSPORTER 4"/>
    <property type="match status" value="1"/>
</dbReference>
<sequence length="2002" mass="221582">MLRKSGTGTWMPAWVPESTALVSLLLLLCSMAQTGTNGCDGTMLNGFNILPSYSNYFNLTDTTKGLNTTSIFIGAFFGMIWSGMIADRLGRRPAILWGSLLSLVGIALQTAAQNIAMFVVARIVLGWGGAISGVAGAVYLSETFPSRWRAWGVGLLNNCYYVGAFFAALVTLGTSHWESTWAWRTPSLFQATFSVISILLLPFIPESPRWLIGQDRLEEARISVAQTNSDGNITDATSTAIYKQIVDTLEWEKKQGRTMRLKEIFKTPTSRKRALIGGSVAPFSCIAGNVIASYYLGAELATAGITDSNSQLKANVVMNVWCLACSLVGTKLTASWGRKPTALLSQGLLIVCLFIIGGLSKMNADNPSSASHALVYGNVAAMFLFQGFYSIAWTPLLYLYPPEIMNYSIRANGLALSSLIFNALATLLIFIMPIGIGNIGWKMYMINGGWDMITFVVIAVFWVETKGKSLEEIDAIFGEKRPVVVSHVEELLMGPVGQVDQQLVAKMEYCNPPNNDVKRRNTSRSQNMTSPDKAQYYFNTRPNDSLRESLADVDGTLKRAEINFMIASRKIVILAKTDAWHGSWLELREPGIWLFYKTNVSSMTINLYIEAFYYILKAQIKQSYLGYSIMKDRVNGTYNNQRVCVRYQVHEYLQIPCTQHTSPTTTPPDEPIEYTVLESITLIAQETAHSVELVSQSAKIGSFGKRPELNGKGSWPKMEKYLKGLLLEECRVQAGPKTSPIIAHRSVNRTKGFSTGRDIFDVPSFHETEHSINSHGPIQAKTPGSIYEVEITYFTAIAEAAYSHIGMHQTYILPVFLGCHQLMRNWMLLYVRNSRILRVWVWAKFADDFQHSSGYCGADVCVSTCDSTATAQCDADNHCPEGCCSKFGVCGYGPDCTDFAVQQPISVVKHPLAHNSSLIGADHWLGDKTVKRPSCSKSGTLSRVVGYYEGWSPQRPCNAIYPEQIPLGIYTHLNYAFASIDPNTFNVVPTYSTDPGLYTRLTALKAQDPDLKVNIAIGGWSFNDPGPSATTFSDLVASEDNQRAFFFRSLISFMSTYDFDGVDIDWEYPGATDRSGRPEDFANYPKFIANLKQALSGTGGRDGLSVTLPASYWYLQNFDVESLSKKVDYFNVMTYDLHGLWDKSNHWTGPYLDSHTNMTEITLDFDLLWRNNVPPQKVVMGLAFYGRGFTVSSTSCTEPGCTFSSGSLPGNCSQTSSMLMNSEIKNIMALRGIESSLDQDAEVEILTWDDQWTTYDDASSFKLKTDFARSECLSGVMVWAVSHDDSSGTFSQSLSNTTIRPFTSLAGYRSDGGPSANITVYEQHPQLRCQLVGGTRTTMGSAIQPALITTVEIGSNSMYCNKNYQAACCTTAEDSMKVYSTIQWSEWPDCDKGSCPWSDTTDFSLLANSTTGSGGATCNLIGAEDPSYILYGYGNGDYPYSERKLCADTSSSELSFKQCAWHSDLGETRSGSSSFCRSSCPTGQVRAALDQYDSSCQGKGGARSFCCEAIYATLTTTETLSPALQKWKDQLTDFLQTATCPAPDVLNSTDEERGLLRRGVSGFATTYDGGISSLNQVDYLSMTLARLLKTTLFTQLVTQMITTWNNLVTVTFPNLVFSTLRPFMQSFTPFVEDGAQSVAFDLLCRMPFYEELVEEDEDEDENPYCQGSICDAAYEPQLCQEEDNDDSSSSTQKRSSRTEDIQGQDVQSRSSHSLDRRAGSSDKVYDVWCQSRNQWVYGLQIKSWPYPSRGYWKPANPQYQNAKDLQFPNDCTEAGITTLAKNSDNFDTEHVLELQVIPQFFTSITASNLMSGSPIHYTPVPCEFFATAGQTPGGLSAIDLPFLANVAAFPTSQSPDPTPAERIMYALGATRNAADFYLLRTLKGIRDVIAVWAYLNDPPVTQSVVNVANNVRAQLAITEQRWPTQPSGFPIDLVNAWDEWFPDMLIYQAERCNLWIEDQIASMANSWQGQTGNTKAFVDGALYSLEVQRQRYVSAFAITLSL</sequence>
<dbReference type="Gene3D" id="3.20.20.80">
    <property type="entry name" value="Glycosidases"/>
    <property type="match status" value="1"/>
</dbReference>
<comment type="subcellular location">
    <subcellularLocation>
        <location evidence="2">Membrane</location>
        <topology evidence="2">Multi-pass membrane protein</topology>
    </subcellularLocation>
</comment>
<dbReference type="InterPro" id="IPR001579">
    <property type="entry name" value="Glyco_hydro_18_chit_AS"/>
</dbReference>
<evidence type="ECO:0000256" key="1">
    <source>
        <dbReference type="ARBA" id="ARBA00000822"/>
    </source>
</evidence>
<dbReference type="PROSITE" id="PS50850">
    <property type="entry name" value="MFS"/>
    <property type="match status" value="1"/>
</dbReference>
<evidence type="ECO:0000256" key="9">
    <source>
        <dbReference type="ARBA" id="ARBA00022989"/>
    </source>
</evidence>
<feature type="region of interest" description="Disordered" evidence="16">
    <location>
        <begin position="1680"/>
        <end position="1717"/>
    </location>
</feature>
<dbReference type="FunFam" id="1.20.1250.20:FF:000134">
    <property type="entry name" value="MFS sugar transporter protein"/>
    <property type="match status" value="1"/>
</dbReference>
<dbReference type="InterPro" id="IPR005828">
    <property type="entry name" value="MFS_sugar_transport-like"/>
</dbReference>